<accession>A0ABY6P5H8</accession>
<dbReference type="RefSeq" id="WP_265385004.1">
    <property type="nucleotide sequence ID" value="NZ_CP110616.1"/>
</dbReference>
<evidence type="ECO:0008006" key="4">
    <source>
        <dbReference type="Google" id="ProtNLM"/>
    </source>
</evidence>
<keyword evidence="1" id="KW-0812">Transmembrane</keyword>
<gene>
    <name evidence="2" type="ORF">RHODO2019_18070</name>
</gene>
<dbReference type="EMBL" id="CP110616">
    <property type="protein sequence ID" value="UZJ26900.1"/>
    <property type="molecule type" value="Genomic_DNA"/>
</dbReference>
<name>A0ABY6P5H8_9NOCA</name>
<dbReference type="Proteomes" id="UP001164965">
    <property type="component" value="Plasmid unnamed1"/>
</dbReference>
<organism evidence="2 3">
    <name type="scientific">Rhodococcus antarcticus</name>
    <dbReference type="NCBI Taxonomy" id="2987751"/>
    <lineage>
        <taxon>Bacteria</taxon>
        <taxon>Bacillati</taxon>
        <taxon>Actinomycetota</taxon>
        <taxon>Actinomycetes</taxon>
        <taxon>Mycobacteriales</taxon>
        <taxon>Nocardiaceae</taxon>
        <taxon>Rhodococcus</taxon>
    </lineage>
</organism>
<keyword evidence="3" id="KW-1185">Reference proteome</keyword>
<keyword evidence="2" id="KW-0614">Plasmid</keyword>
<reference evidence="2" key="1">
    <citation type="submission" date="2022-10" db="EMBL/GenBank/DDBJ databases">
        <title>Rhodococcus sp.75.</title>
        <authorList>
            <person name="Sun M."/>
        </authorList>
    </citation>
    <scope>NUCLEOTIDE SEQUENCE</scope>
    <source>
        <strain evidence="2">75</strain>
        <plasmid evidence="2">unnamed1</plasmid>
    </source>
</reference>
<geneLocation type="plasmid" evidence="2 3">
    <name>unnamed1</name>
</geneLocation>
<protein>
    <recommendedName>
        <fullName evidence="4">ANTAR domain-containing protein</fullName>
    </recommendedName>
</protein>
<keyword evidence="1" id="KW-0472">Membrane</keyword>
<evidence type="ECO:0000313" key="2">
    <source>
        <dbReference type="EMBL" id="UZJ26900.1"/>
    </source>
</evidence>
<evidence type="ECO:0000313" key="3">
    <source>
        <dbReference type="Proteomes" id="UP001164965"/>
    </source>
</evidence>
<evidence type="ECO:0000256" key="1">
    <source>
        <dbReference type="SAM" id="Phobius"/>
    </source>
</evidence>
<feature type="transmembrane region" description="Helical" evidence="1">
    <location>
        <begin position="20"/>
        <end position="53"/>
    </location>
</feature>
<keyword evidence="1" id="KW-1133">Transmembrane helix</keyword>
<proteinExistence type="predicted"/>
<sequence>MPDSSTVWPVRVRVRVAAHSVVGLLLGVAIVVTVVHGEVTAAAASAAALVFFLEARHTEAMVARAQHTTQQHAVRAAQAQVVAEQVRVRAEQTLDLVVATATANLPQDTADELILTVLAYRENLDHPPTPGATHDDPSRP</sequence>